<keyword evidence="2" id="KW-1185">Reference proteome</keyword>
<gene>
    <name evidence="1" type="ORF">SAMN04489841_3980</name>
</gene>
<evidence type="ECO:0000313" key="1">
    <source>
        <dbReference type="EMBL" id="SER51764.1"/>
    </source>
</evidence>
<organism evidence="1 2">
    <name type="scientific">Natrinema salaciae</name>
    <dbReference type="NCBI Taxonomy" id="1186196"/>
    <lineage>
        <taxon>Archaea</taxon>
        <taxon>Methanobacteriati</taxon>
        <taxon>Methanobacteriota</taxon>
        <taxon>Stenosarchaea group</taxon>
        <taxon>Halobacteria</taxon>
        <taxon>Halobacteriales</taxon>
        <taxon>Natrialbaceae</taxon>
        <taxon>Natrinema</taxon>
    </lineage>
</organism>
<protein>
    <submittedName>
        <fullName evidence="1">Uncharacterized protein</fullName>
    </submittedName>
</protein>
<dbReference type="OrthoDB" id="304916at2157"/>
<proteinExistence type="predicted"/>
<dbReference type="EMBL" id="FOFD01000006">
    <property type="protein sequence ID" value="SER51764.1"/>
    <property type="molecule type" value="Genomic_DNA"/>
</dbReference>
<reference evidence="2" key="1">
    <citation type="submission" date="2016-10" db="EMBL/GenBank/DDBJ databases">
        <authorList>
            <person name="Varghese N."/>
            <person name="Submissions S."/>
        </authorList>
    </citation>
    <scope>NUCLEOTIDE SEQUENCE [LARGE SCALE GENOMIC DNA]</scope>
    <source>
        <strain evidence="2">DSM 25055</strain>
    </source>
</reference>
<accession>A0A1H9PU79</accession>
<dbReference type="RefSeq" id="WP_090620878.1">
    <property type="nucleotide sequence ID" value="NZ_FOFD01000006.1"/>
</dbReference>
<dbReference type="STRING" id="1186196.SAMN04489841_3980"/>
<evidence type="ECO:0000313" key="2">
    <source>
        <dbReference type="Proteomes" id="UP000199114"/>
    </source>
</evidence>
<sequence>MTTQEGCKVERVTEKYGLDDADERLLRLRDHEGAGLRRLETRLNIWIIKYAMIQHGMTVLDGEEENYHRLLTDDSVLEGARRDGRRELEEAGIDVDEVTDDFVSYQTIRKHLNKCLGEDTSRNYTPNPQNDQQNIEKLRKRVVNVVEKSINRLRNHDIIQMGTPHVRVSIKVKCGDCGRTHMLRSLFESRECPCATD</sequence>
<dbReference type="AlphaFoldDB" id="A0A1H9PU79"/>
<dbReference type="Pfam" id="PF21811">
    <property type="entry name" value="RdfA"/>
    <property type="match status" value="1"/>
</dbReference>
<dbReference type="InterPro" id="IPR048925">
    <property type="entry name" value="RdfA"/>
</dbReference>
<name>A0A1H9PU79_9EURY</name>
<dbReference type="Proteomes" id="UP000199114">
    <property type="component" value="Unassembled WGS sequence"/>
</dbReference>